<feature type="domain" description="Enoyl reductase (ER)" evidence="8">
    <location>
        <begin position="14"/>
        <end position="341"/>
    </location>
</feature>
<evidence type="ECO:0000256" key="2">
    <source>
        <dbReference type="ARBA" id="ARBA00022723"/>
    </source>
</evidence>
<dbReference type="InterPro" id="IPR013154">
    <property type="entry name" value="ADH-like_N"/>
</dbReference>
<proteinExistence type="inferred from homology"/>
<evidence type="ECO:0000256" key="1">
    <source>
        <dbReference type="ARBA" id="ARBA00001947"/>
    </source>
</evidence>
<keyword evidence="4" id="KW-0560">Oxidoreductase</keyword>
<sequence length="345" mass="35986">MRQVTGWAAHTPGDAPRSWAFARRDPRPADVVVRITHCGVCATDRHALASGDPAAFPLVAGHEMTGVVEGVGDEVTDLRPGDRVAVGNIIDSCRTCPPCRAGRENDCEAFPTLTYGGEDRVSGGVTQGGFSTEIVVDRHFVYALPDALDPAGAAPLLCAGITTWSPLRRFGAGPGTTVGVVGVGGLGHLAIRFAHALGAETVALTTSEAKADAAKVLGADDVVLTRDPDALARQTRRFDLLVDTTGHPLDPAPYLNALAVDGTYVLAGIPPQPLQIDPMSLVVGEKRIAGTGSGGVPATREMLDVAAEHGIVADVEVVTPDRLGEALDRLGRGDVRFRFVVEMPS</sequence>
<keyword evidence="2 7" id="KW-0479">Metal-binding</keyword>
<dbReference type="InterPro" id="IPR020843">
    <property type="entry name" value="ER"/>
</dbReference>
<dbReference type="InterPro" id="IPR047109">
    <property type="entry name" value="CAD-like"/>
</dbReference>
<dbReference type="Pfam" id="PF08240">
    <property type="entry name" value="ADH_N"/>
    <property type="match status" value="1"/>
</dbReference>
<dbReference type="RefSeq" id="WP_274233223.1">
    <property type="nucleotide sequence ID" value="NZ_BAABHQ010000021.1"/>
</dbReference>
<dbReference type="SMART" id="SM00829">
    <property type="entry name" value="PKS_ER"/>
    <property type="match status" value="1"/>
</dbReference>
<keyword evidence="3 7" id="KW-0862">Zinc</keyword>
<evidence type="ECO:0000313" key="10">
    <source>
        <dbReference type="Proteomes" id="UP001500457"/>
    </source>
</evidence>
<dbReference type="EC" id="1.1.1.2" evidence="5"/>
<comment type="cofactor">
    <cofactor evidence="1 7">
        <name>Zn(2+)</name>
        <dbReference type="ChEBI" id="CHEBI:29105"/>
    </cofactor>
</comment>
<dbReference type="EMBL" id="BAABHQ010000021">
    <property type="protein sequence ID" value="GAA4892177.1"/>
    <property type="molecule type" value="Genomic_DNA"/>
</dbReference>
<evidence type="ECO:0000256" key="7">
    <source>
        <dbReference type="RuleBase" id="RU361277"/>
    </source>
</evidence>
<name>A0ABP9F1G6_9PSEU</name>
<dbReference type="Gene3D" id="3.40.50.720">
    <property type="entry name" value="NAD(P)-binding Rossmann-like Domain"/>
    <property type="match status" value="1"/>
</dbReference>
<reference evidence="10" key="1">
    <citation type="journal article" date="2019" name="Int. J. Syst. Evol. Microbiol.">
        <title>The Global Catalogue of Microorganisms (GCM) 10K type strain sequencing project: providing services to taxonomists for standard genome sequencing and annotation.</title>
        <authorList>
            <consortium name="The Broad Institute Genomics Platform"/>
            <consortium name="The Broad Institute Genome Sequencing Center for Infectious Disease"/>
            <person name="Wu L."/>
            <person name="Ma J."/>
        </authorList>
    </citation>
    <scope>NUCLEOTIDE SEQUENCE [LARGE SCALE GENOMIC DNA]</scope>
    <source>
        <strain evidence="10">JCM 17983</strain>
    </source>
</reference>
<gene>
    <name evidence="9" type="ORF">GCM10023203_52580</name>
</gene>
<organism evidence="9 10">
    <name type="scientific">Actinomycetospora straminea</name>
    <dbReference type="NCBI Taxonomy" id="663607"/>
    <lineage>
        <taxon>Bacteria</taxon>
        <taxon>Bacillati</taxon>
        <taxon>Actinomycetota</taxon>
        <taxon>Actinomycetes</taxon>
        <taxon>Pseudonocardiales</taxon>
        <taxon>Pseudonocardiaceae</taxon>
        <taxon>Actinomycetospora</taxon>
    </lineage>
</organism>
<evidence type="ECO:0000256" key="3">
    <source>
        <dbReference type="ARBA" id="ARBA00022833"/>
    </source>
</evidence>
<comment type="catalytic activity">
    <reaction evidence="6">
        <text>a primary alcohol + NADP(+) = an aldehyde + NADPH + H(+)</text>
        <dbReference type="Rhea" id="RHEA:15937"/>
        <dbReference type="ChEBI" id="CHEBI:15378"/>
        <dbReference type="ChEBI" id="CHEBI:15734"/>
        <dbReference type="ChEBI" id="CHEBI:17478"/>
        <dbReference type="ChEBI" id="CHEBI:57783"/>
        <dbReference type="ChEBI" id="CHEBI:58349"/>
        <dbReference type="EC" id="1.1.1.2"/>
    </reaction>
</comment>
<evidence type="ECO:0000313" key="9">
    <source>
        <dbReference type="EMBL" id="GAA4892177.1"/>
    </source>
</evidence>
<dbReference type="PANTHER" id="PTHR42683">
    <property type="entry name" value="ALDEHYDE REDUCTASE"/>
    <property type="match status" value="1"/>
</dbReference>
<evidence type="ECO:0000256" key="4">
    <source>
        <dbReference type="ARBA" id="ARBA00023002"/>
    </source>
</evidence>
<evidence type="ECO:0000259" key="8">
    <source>
        <dbReference type="SMART" id="SM00829"/>
    </source>
</evidence>
<dbReference type="CDD" id="cd05283">
    <property type="entry name" value="CAD1"/>
    <property type="match status" value="1"/>
</dbReference>
<dbReference type="Gene3D" id="3.90.180.10">
    <property type="entry name" value="Medium-chain alcohol dehydrogenases, catalytic domain"/>
    <property type="match status" value="1"/>
</dbReference>
<dbReference type="InterPro" id="IPR002328">
    <property type="entry name" value="ADH_Zn_CS"/>
</dbReference>
<dbReference type="InterPro" id="IPR013149">
    <property type="entry name" value="ADH-like_C"/>
</dbReference>
<evidence type="ECO:0000256" key="6">
    <source>
        <dbReference type="ARBA" id="ARBA00048262"/>
    </source>
</evidence>
<dbReference type="SUPFAM" id="SSF50129">
    <property type="entry name" value="GroES-like"/>
    <property type="match status" value="1"/>
</dbReference>
<keyword evidence="10" id="KW-1185">Reference proteome</keyword>
<dbReference type="Pfam" id="PF00107">
    <property type="entry name" value="ADH_zinc_N"/>
    <property type="match status" value="1"/>
</dbReference>
<evidence type="ECO:0000256" key="5">
    <source>
        <dbReference type="ARBA" id="ARBA00024074"/>
    </source>
</evidence>
<dbReference type="PROSITE" id="PS00059">
    <property type="entry name" value="ADH_ZINC"/>
    <property type="match status" value="1"/>
</dbReference>
<protein>
    <recommendedName>
        <fullName evidence="5">alcohol dehydrogenase (NADP(+))</fullName>
        <ecNumber evidence="5">1.1.1.2</ecNumber>
    </recommendedName>
</protein>
<comment type="similarity">
    <text evidence="7">Belongs to the zinc-containing alcohol dehydrogenase family.</text>
</comment>
<dbReference type="SUPFAM" id="SSF51735">
    <property type="entry name" value="NAD(P)-binding Rossmann-fold domains"/>
    <property type="match status" value="1"/>
</dbReference>
<dbReference type="InterPro" id="IPR011032">
    <property type="entry name" value="GroES-like_sf"/>
</dbReference>
<accession>A0ABP9F1G6</accession>
<dbReference type="Proteomes" id="UP001500457">
    <property type="component" value="Unassembled WGS sequence"/>
</dbReference>
<dbReference type="InterPro" id="IPR036291">
    <property type="entry name" value="NAD(P)-bd_dom_sf"/>
</dbReference>
<comment type="caution">
    <text evidence="9">The sequence shown here is derived from an EMBL/GenBank/DDBJ whole genome shotgun (WGS) entry which is preliminary data.</text>
</comment>